<dbReference type="RefSeq" id="WP_002717858.1">
    <property type="nucleotide sequence ID" value="NZ_UFSI01000001.1"/>
</dbReference>
<protein>
    <submittedName>
        <fullName evidence="1">Uncharacterized protein</fullName>
    </submittedName>
</protein>
<evidence type="ECO:0000313" key="2">
    <source>
        <dbReference type="Proteomes" id="UP000254343"/>
    </source>
</evidence>
<sequence length="95" mass="10402">MSRHEKEIALGVLQALNAARLIPGDAELAKASAMALPERGISGDLFRENTFVAIRNLRISIDEGENEERLNALYSAAVDAAYVWVEARSDSQNET</sequence>
<reference evidence="1 2" key="1">
    <citation type="submission" date="2018-06" db="EMBL/GenBank/DDBJ databases">
        <authorList>
            <consortium name="Pathogen Informatics"/>
            <person name="Doyle S."/>
        </authorList>
    </citation>
    <scope>NUCLEOTIDE SEQUENCE [LARGE SCALE GENOMIC DNA]</scope>
    <source>
        <strain evidence="1 2">NCTC12722</strain>
    </source>
</reference>
<dbReference type="AlphaFoldDB" id="A0A380W2B2"/>
<accession>A0A380W2B2</accession>
<evidence type="ECO:0000313" key="1">
    <source>
        <dbReference type="EMBL" id="SUU83074.1"/>
    </source>
</evidence>
<dbReference type="Proteomes" id="UP000254343">
    <property type="component" value="Unassembled WGS sequence"/>
</dbReference>
<dbReference type="EMBL" id="UIGB01000001">
    <property type="protein sequence ID" value="SUU83074.1"/>
    <property type="molecule type" value="Genomic_DNA"/>
</dbReference>
<proteinExistence type="predicted"/>
<organism evidence="1 2">
    <name type="scientific">Afipia felis</name>
    <name type="common">Cat scratch disease bacillus</name>
    <dbReference type="NCBI Taxonomy" id="1035"/>
    <lineage>
        <taxon>Bacteria</taxon>
        <taxon>Pseudomonadati</taxon>
        <taxon>Pseudomonadota</taxon>
        <taxon>Alphaproteobacteria</taxon>
        <taxon>Hyphomicrobiales</taxon>
        <taxon>Nitrobacteraceae</taxon>
        <taxon>Afipia</taxon>
    </lineage>
</organism>
<gene>
    <name evidence="1" type="ORF">NCTC12722_00234</name>
</gene>
<name>A0A380W2B2_AFIFE</name>